<dbReference type="AlphaFoldDB" id="A0A6M6DYU7"/>
<evidence type="ECO:0000313" key="3">
    <source>
        <dbReference type="EMBL" id="QJX80081.1"/>
    </source>
</evidence>
<sequence>MTNRMELHRAAREKGLIGLSKKGKKTVVTGALALTIGAAATTGTYAAETQPNQVNSTTNATYEVKAGDTFYRIAVTHNMNLAQLEALNPQVTDMAKLKIGQKINLSKASVQKSSSQTTVKQSVSKSTTSTSGTYTVKQGDNMYRIAINHGISLKHLQLLNPQVTGDHITTGQVLKVSGTPFAVKPVEKPQQKVVQTEQIKEVECEVIGLNDENHLYVSVEGNEWVFYAGGKEEVQKDIARYKKGDHLNIKYYQTEHNQFQIKSTAYRGDGQTDLSVDFDGTFVSMDSNSKRVVVKKDGNVISYRISDYLASRNLYFNEGSNVRLVGEKTTNGEIVIENIDK</sequence>
<dbReference type="Pfam" id="PF01476">
    <property type="entry name" value="LysM"/>
    <property type="match status" value="2"/>
</dbReference>
<dbReference type="InterPro" id="IPR018392">
    <property type="entry name" value="LysM"/>
</dbReference>
<dbReference type="RefSeq" id="WP_171778063.1">
    <property type="nucleotide sequence ID" value="NZ_CP045273.1"/>
</dbReference>
<dbReference type="SMART" id="SM00257">
    <property type="entry name" value="LysM"/>
    <property type="match status" value="2"/>
</dbReference>
<gene>
    <name evidence="3" type="ORF">FDZ14_28710</name>
</gene>
<dbReference type="PANTHER" id="PTHR33734">
    <property type="entry name" value="LYSM DOMAIN-CONTAINING GPI-ANCHORED PROTEIN 2"/>
    <property type="match status" value="1"/>
</dbReference>
<feature type="region of interest" description="Disordered" evidence="1">
    <location>
        <begin position="110"/>
        <end position="134"/>
    </location>
</feature>
<dbReference type="Proteomes" id="UP000501076">
    <property type="component" value="Plasmid pFDU301A"/>
</dbReference>
<dbReference type="EMBL" id="CP045273">
    <property type="protein sequence ID" value="QJX80081.1"/>
    <property type="molecule type" value="Genomic_DNA"/>
</dbReference>
<evidence type="ECO:0000259" key="2">
    <source>
        <dbReference type="PROSITE" id="PS51782"/>
    </source>
</evidence>
<feature type="domain" description="LysM" evidence="2">
    <location>
        <begin position="132"/>
        <end position="176"/>
    </location>
</feature>
<dbReference type="PANTHER" id="PTHR33734:SF22">
    <property type="entry name" value="MEMBRANE-BOUND LYTIC MUREIN TRANSGLYCOSYLASE D"/>
    <property type="match status" value="1"/>
</dbReference>
<proteinExistence type="predicted"/>
<geneLocation type="plasmid" evidence="4">
    <name>pfdu301a</name>
</geneLocation>
<dbReference type="SUPFAM" id="SSF54106">
    <property type="entry name" value="LysM domain"/>
    <property type="match status" value="2"/>
</dbReference>
<organism evidence="3 4">
    <name type="scientific">Priestia megaterium</name>
    <name type="common">Bacillus megaterium</name>
    <dbReference type="NCBI Taxonomy" id="1404"/>
    <lineage>
        <taxon>Bacteria</taxon>
        <taxon>Bacillati</taxon>
        <taxon>Bacillota</taxon>
        <taxon>Bacilli</taxon>
        <taxon>Bacillales</taxon>
        <taxon>Bacillaceae</taxon>
        <taxon>Priestia</taxon>
    </lineage>
</organism>
<dbReference type="CDD" id="cd00118">
    <property type="entry name" value="LysM"/>
    <property type="match status" value="2"/>
</dbReference>
<protein>
    <submittedName>
        <fullName evidence="3">LysM peptidoglycan-binding domain-containing protein</fullName>
    </submittedName>
</protein>
<dbReference type="InterPro" id="IPR036779">
    <property type="entry name" value="LysM_dom_sf"/>
</dbReference>
<dbReference type="Gene3D" id="3.10.350.10">
    <property type="entry name" value="LysM domain"/>
    <property type="match status" value="2"/>
</dbReference>
<keyword evidence="3" id="KW-0614">Plasmid</keyword>
<dbReference type="PROSITE" id="PS51782">
    <property type="entry name" value="LYSM"/>
    <property type="match status" value="2"/>
</dbReference>
<name>A0A6M6DYU7_PRIMG</name>
<evidence type="ECO:0000313" key="4">
    <source>
        <dbReference type="Proteomes" id="UP000501076"/>
    </source>
</evidence>
<accession>A0A6M6DYU7</accession>
<reference evidence="3 4" key="1">
    <citation type="submission" date="2019-10" db="EMBL/GenBank/DDBJ databases">
        <title>Complete genome sequences for adaption low water activity.</title>
        <authorList>
            <person name="Zhao L."/>
            <person name="Zhong J."/>
        </authorList>
    </citation>
    <scope>NUCLEOTIDE SEQUENCE [LARGE SCALE GENOMIC DNA]</scope>
    <source>
        <strain evidence="3 4">FDU301</strain>
        <plasmid evidence="4">pfdu301a</plasmid>
    </source>
</reference>
<evidence type="ECO:0000256" key="1">
    <source>
        <dbReference type="SAM" id="MobiDB-lite"/>
    </source>
</evidence>
<dbReference type="GO" id="GO:0008932">
    <property type="term" value="F:lytic endotransglycosylase activity"/>
    <property type="evidence" value="ECO:0007669"/>
    <property type="project" value="TreeGrafter"/>
</dbReference>
<feature type="domain" description="LysM" evidence="2">
    <location>
        <begin position="60"/>
        <end position="105"/>
    </location>
</feature>